<sequence>GARPARPVARARPALLPPPGDGSRADDDAERRPAPLGALRGVGGRGRARRLPGGVRGAGALARARCGDLQRPARAAARARRVGRQAAAGGGLARGRAGRPRRARRGPHARDDPPAPPAGVLLVDPPAGHRAARVAGPARVGRRGGVARGPPGDLLPVALAARRPGVRLPARGPPRRHRPHARGGLVLRGALRPLPALRRRGHLGRRGPAGL</sequence>
<reference evidence="2" key="1">
    <citation type="submission" date="2020-02" db="EMBL/GenBank/DDBJ databases">
        <authorList>
            <person name="Meier V. D."/>
        </authorList>
    </citation>
    <scope>NUCLEOTIDE SEQUENCE</scope>
    <source>
        <strain evidence="2">AVDCRST_MAG30</strain>
    </source>
</reference>
<keyword evidence="2" id="KW-0560">Oxidoreductase</keyword>
<proteinExistence type="predicted"/>
<keyword evidence="2" id="KW-0503">Monooxygenase</keyword>
<name>A0A6J4TYR8_9ACTN</name>
<feature type="compositionally biased region" description="Basic and acidic residues" evidence="1">
    <location>
        <begin position="23"/>
        <end position="33"/>
    </location>
</feature>
<evidence type="ECO:0000313" key="2">
    <source>
        <dbReference type="EMBL" id="CAA9535179.1"/>
    </source>
</evidence>
<dbReference type="GO" id="GO:0043823">
    <property type="term" value="F:spheroidene monooxygenase activity"/>
    <property type="evidence" value="ECO:0007669"/>
    <property type="project" value="UniProtKB-EC"/>
</dbReference>
<feature type="non-terminal residue" evidence="2">
    <location>
        <position position="211"/>
    </location>
</feature>
<dbReference type="EMBL" id="CADCVS010000542">
    <property type="protein sequence ID" value="CAA9535179.1"/>
    <property type="molecule type" value="Genomic_DNA"/>
</dbReference>
<dbReference type="AlphaFoldDB" id="A0A6J4TYR8"/>
<feature type="compositionally biased region" description="Low complexity" evidence="1">
    <location>
        <begin position="1"/>
        <end position="14"/>
    </location>
</feature>
<feature type="non-terminal residue" evidence="2">
    <location>
        <position position="1"/>
    </location>
</feature>
<gene>
    <name evidence="2" type="ORF">AVDCRST_MAG30-4158</name>
</gene>
<accession>A0A6J4TYR8</accession>
<dbReference type="EC" id="1.14.15.9" evidence="2"/>
<protein>
    <submittedName>
        <fullName evidence="2">Spheroidene monooxygenase</fullName>
        <ecNumber evidence="2">1.14.15.9</ecNumber>
    </submittedName>
</protein>
<feature type="region of interest" description="Disordered" evidence="1">
    <location>
        <begin position="1"/>
        <end position="118"/>
    </location>
</feature>
<evidence type="ECO:0000256" key="1">
    <source>
        <dbReference type="SAM" id="MobiDB-lite"/>
    </source>
</evidence>
<organism evidence="2">
    <name type="scientific">uncultured Solirubrobacteraceae bacterium</name>
    <dbReference type="NCBI Taxonomy" id="1162706"/>
    <lineage>
        <taxon>Bacteria</taxon>
        <taxon>Bacillati</taxon>
        <taxon>Actinomycetota</taxon>
        <taxon>Thermoleophilia</taxon>
        <taxon>Solirubrobacterales</taxon>
        <taxon>Solirubrobacteraceae</taxon>
        <taxon>environmental samples</taxon>
    </lineage>
</organism>
<feature type="compositionally biased region" description="Basic residues" evidence="1">
    <location>
        <begin position="96"/>
        <end position="107"/>
    </location>
</feature>